<organism evidence="1 2">
    <name type="scientific">Inconstantimicrobium mannanitabidum</name>
    <dbReference type="NCBI Taxonomy" id="1604901"/>
    <lineage>
        <taxon>Bacteria</taxon>
        <taxon>Bacillati</taxon>
        <taxon>Bacillota</taxon>
        <taxon>Clostridia</taxon>
        <taxon>Eubacteriales</taxon>
        <taxon>Clostridiaceae</taxon>
        <taxon>Inconstantimicrobium</taxon>
    </lineage>
</organism>
<protein>
    <submittedName>
        <fullName evidence="1">Uncharacterized protein</fullName>
    </submittedName>
</protein>
<dbReference type="Proteomes" id="UP001058074">
    <property type="component" value="Unassembled WGS sequence"/>
</dbReference>
<proteinExistence type="predicted"/>
<reference evidence="1" key="1">
    <citation type="journal article" date="2025" name="Int. J. Syst. Evol. Microbiol.">
        <title>Inconstantimicrobium mannanitabidum sp. nov., a novel member of the family Clostridiaceae isolated from anoxic soil under the treatment of reductive soil disinfestation.</title>
        <authorList>
            <person name="Ueki A."/>
            <person name="Tonouchi A."/>
            <person name="Honma S."/>
            <person name="Kaku N."/>
            <person name="Ueki K."/>
        </authorList>
    </citation>
    <scope>NUCLEOTIDE SEQUENCE</scope>
    <source>
        <strain evidence="1">TW13</strain>
    </source>
</reference>
<sequence length="1062" mass="125564">MDNWSILGIDPTKDKALIKQAYMEKLSVFHPEDDPEGFKKLRAAYEALIKSVDEEEEPKEIDFSPEGIWMHRVEELYNDFELRIDEENWRQLLQDPVCFQLDSSEDISNRLLTYFMDYFYIPQKVWIVLDEHFHWLDREEELKENFPENFITFVVNSIKYSDDIRYDSFSIEEGKDYENFISLYYQMQRAFNNRDDMEKEEFENTMNDLLEQIEALGIIHPDFIITKIRYNLMTNKIEEARELGEDLIEQYPEDYRVYFAVAEVEWRSDNIEKAKELYEKVIATVPNHIGATKGLGDCYSKLKDYEKAKDYYIEVSERYPYDEYISQCIYSTNCELVEYYKEKLKESPEETGIKFSLAWTLFEINKYEECKQVGIEISPGEDDKYQYYDLMGRCSSSLKQYEEALSYFDKWLEDEPENSYVLNNKGYQLQCLGRTEEALECYEKGLNTNPESINLIVRKAYLLTELERYDEAIDLCDRGIEIDSGVAHLYLYKAKALYNTGRYREAIDNCESEISIYPYFVDTYLIEIKIYFEVGQNEAVLDIIKRVEELQLNNDEILLYKIRTLRKIEKYSEAKELCLDILKDDPKNEDVNYELAIVLACEGNFEKAIKFMNASIEANPSEMYKYYSRAMMYVDLNEDYEAIEEYDYIISKVPDDGEAYRRKADIYRRLGKEKEAIEAYKRTLEVDPKDEYSNNELGEIYSDSGDYQTAVHYFTKQLEVSESEYYYINRGLAYASMDNIDKAKADYEKAIAICPDSYSAYNNIGCIYKDNKEYSKAIEYFEKSVEIEPTFEKGYKNIAKCYVNMDKLEEAIKAYTRGIEAVPNSESLYYERGRIYKKLEKFDKTVEDYKKELEITPEDDYLYNDLGVVFEEEIKDYESALKCYLKAIELNSNNEYAFRNVGDVYYKGLKEYIKAAEYYGKQMEVSPNNLNLYISRGKSYEKAGEKRKAESDYKCAIKKYLEKIKEKEQDACTYKYLGECYKRLKKFRKAIKYLQIAIEKASNCKNCELKNCHEGYFCLGEIYEAKGNYGEALANYKKALEINPDDDDNEYKEAIARVEGKK</sequence>
<comment type="caution">
    <text evidence="1">The sequence shown here is derived from an EMBL/GenBank/DDBJ whole genome shotgun (WGS) entry which is preliminary data.</text>
</comment>
<name>A0ACB5RE66_9CLOT</name>
<evidence type="ECO:0000313" key="1">
    <source>
        <dbReference type="EMBL" id="GKX67054.1"/>
    </source>
</evidence>
<accession>A0ACB5RE66</accession>
<evidence type="ECO:0000313" key="2">
    <source>
        <dbReference type="Proteomes" id="UP001058074"/>
    </source>
</evidence>
<dbReference type="EMBL" id="BROD01000001">
    <property type="protein sequence ID" value="GKX67054.1"/>
    <property type="molecule type" value="Genomic_DNA"/>
</dbReference>
<gene>
    <name evidence="1" type="ORF">rsdtw13_23120</name>
</gene>
<keyword evidence="2" id="KW-1185">Reference proteome</keyword>